<evidence type="ECO:0000313" key="2">
    <source>
        <dbReference type="EMBL" id="OLP80111.1"/>
    </source>
</evidence>
<keyword evidence="3" id="KW-1185">Reference proteome</keyword>
<dbReference type="Proteomes" id="UP000186817">
    <property type="component" value="Unassembled WGS sequence"/>
</dbReference>
<dbReference type="EMBL" id="LSRX01001415">
    <property type="protein sequence ID" value="OLP80111.1"/>
    <property type="molecule type" value="Genomic_DNA"/>
</dbReference>
<reference evidence="2 3" key="1">
    <citation type="submission" date="2016-02" db="EMBL/GenBank/DDBJ databases">
        <title>Genome analysis of coral dinoflagellate symbionts highlights evolutionary adaptations to a symbiotic lifestyle.</title>
        <authorList>
            <person name="Aranda M."/>
            <person name="Li Y."/>
            <person name="Liew Y.J."/>
            <person name="Baumgarten S."/>
            <person name="Simakov O."/>
            <person name="Wilson M."/>
            <person name="Piel J."/>
            <person name="Ashoor H."/>
            <person name="Bougouffa S."/>
            <person name="Bajic V.B."/>
            <person name="Ryu T."/>
            <person name="Ravasi T."/>
            <person name="Bayer T."/>
            <person name="Micklem G."/>
            <person name="Kim H."/>
            <person name="Bhak J."/>
            <person name="Lajeunesse T.C."/>
            <person name="Voolstra C.R."/>
        </authorList>
    </citation>
    <scope>NUCLEOTIDE SEQUENCE [LARGE SCALE GENOMIC DNA]</scope>
    <source>
        <strain evidence="2 3">CCMP2467</strain>
    </source>
</reference>
<feature type="region of interest" description="Disordered" evidence="1">
    <location>
        <begin position="517"/>
        <end position="549"/>
    </location>
</feature>
<sequence length="1071" mass="116608">MARAGYISTMAQYALLHTSSSPVPARALWQAPEARVGSHTDASPARDVDAEANDLETAAPEVHQRRGYHVQGGALHQILAEIAADYARDRRSPGPRSGAPPAVCACNLASSAARGLGELSAANAPTALLLAPMLASAEALVQRGRANTEKEGARQLLAPAAARAMLALQVPDMETFAEGRVEQRLQAALERVRVILDATKDPQAAGDVHHQPPGCLELFEEARVLVESSVYMGNGWFSCAVRYEDKYLLVEGVTNAAVASQLNSFGALGLTMEHVQKLQDWSKEKVVSFQFIAEEACSYRREETREEEDPTRHVEEVSVRGALQAAFTSKVVTKITEYFWKFEAKYELLAIKGVGETADDRLCLMTRTGQAELITSAKQSPRPEVKKPAVKLQVNLGKLSHSHSCWQGYLSGLFQIQTAAKKSLDLAALRGYEVFCKGSIVQNLFCFWSTQAAIEDLSPAGEALVLVESVHEDAQSNVQMTVQETFPDLFGNRQADLAEAFPEDGLGTRRDCPGHLSQAKGDTVGIKGSGSNPGPAGEEAVVGPGGDSNINSPIVTMVASTAESERWQMINECTGSRDSRAASCRWWHASLGAKERIGRVSSATSFDPKYAAIIQNKDELTIPLNLSTIPSPKEFKDAIESLSPEQQAFAKAFRAMQLESTLFGVLVVQIKPQLERVLNLADDSLTKEIKLTQDLMQLFIKQLDGNLIPGSRSYQASTYQCTGEKISRNRYQIPSDLLLGVGAGRCLRSKKVRLSFDATSGEAELLNPTAAERLERVKGHVQAMHEMLAVWHIIVMQAQAKQEEIQDREQEILYDDPFANQPRGKQMVVLRLSREHNALIEAIQLQASPVLCAAESAMAPVPAPPCAAPVVVGSAPPPAPLPPQQQEPQQQQQQQQSVPQPTQKFPDDAGSVGASSGTRDYTQVPVEMDQRFEKLDTDNSLRPTIINPGERWTKQSQKALLASPSTSQLSKAEQKTEREAAFDLLDALTKSGALPLTHASLHVVIAATHCFDKTVTETVIQNNVNPIAKVERSSLIMASTVHQKPVQDLIKDEQVQRVTDASPQLFLEDAS</sequence>
<accession>A0A1Q9CB26</accession>
<dbReference type="OrthoDB" id="422042at2759"/>
<name>A0A1Q9CB26_SYMMI</name>
<protein>
    <submittedName>
        <fullName evidence="2">Uncharacterized protein</fullName>
    </submittedName>
</protein>
<feature type="compositionally biased region" description="Pro residues" evidence="1">
    <location>
        <begin position="875"/>
        <end position="885"/>
    </location>
</feature>
<evidence type="ECO:0000313" key="3">
    <source>
        <dbReference type="Proteomes" id="UP000186817"/>
    </source>
</evidence>
<gene>
    <name evidence="2" type="ORF">AK812_SmicGene39528</name>
</gene>
<proteinExistence type="predicted"/>
<comment type="caution">
    <text evidence="2">The sequence shown here is derived from an EMBL/GenBank/DDBJ whole genome shotgun (WGS) entry which is preliminary data.</text>
</comment>
<evidence type="ECO:0000256" key="1">
    <source>
        <dbReference type="SAM" id="MobiDB-lite"/>
    </source>
</evidence>
<dbReference type="AlphaFoldDB" id="A0A1Q9CB26"/>
<feature type="region of interest" description="Disordered" evidence="1">
    <location>
        <begin position="874"/>
        <end position="925"/>
    </location>
</feature>
<feature type="compositionally biased region" description="Low complexity" evidence="1">
    <location>
        <begin position="886"/>
        <end position="903"/>
    </location>
</feature>
<organism evidence="2 3">
    <name type="scientific">Symbiodinium microadriaticum</name>
    <name type="common">Dinoflagellate</name>
    <name type="synonym">Zooxanthella microadriatica</name>
    <dbReference type="NCBI Taxonomy" id="2951"/>
    <lineage>
        <taxon>Eukaryota</taxon>
        <taxon>Sar</taxon>
        <taxon>Alveolata</taxon>
        <taxon>Dinophyceae</taxon>
        <taxon>Suessiales</taxon>
        <taxon>Symbiodiniaceae</taxon>
        <taxon>Symbiodinium</taxon>
    </lineage>
</organism>